<evidence type="ECO:0000313" key="2">
    <source>
        <dbReference type="EMBL" id="KIK74366.1"/>
    </source>
</evidence>
<accession>A0A0D0CTM5</accession>
<keyword evidence="3" id="KW-1185">Reference proteome</keyword>
<evidence type="ECO:0000313" key="3">
    <source>
        <dbReference type="Proteomes" id="UP000054538"/>
    </source>
</evidence>
<protein>
    <submittedName>
        <fullName evidence="2">Uncharacterized protein</fullName>
    </submittedName>
</protein>
<feature type="region of interest" description="Disordered" evidence="1">
    <location>
        <begin position="56"/>
        <end position="152"/>
    </location>
</feature>
<dbReference type="Proteomes" id="UP000054538">
    <property type="component" value="Unassembled WGS sequence"/>
</dbReference>
<feature type="compositionally biased region" description="Basic and acidic residues" evidence="1">
    <location>
        <begin position="80"/>
        <end position="92"/>
    </location>
</feature>
<feature type="compositionally biased region" description="Gly residues" evidence="1">
    <location>
        <begin position="114"/>
        <end position="125"/>
    </location>
</feature>
<reference evidence="3" key="2">
    <citation type="submission" date="2015-01" db="EMBL/GenBank/DDBJ databases">
        <title>Evolutionary Origins and Diversification of the Mycorrhizal Mutualists.</title>
        <authorList>
            <consortium name="DOE Joint Genome Institute"/>
            <consortium name="Mycorrhizal Genomics Consortium"/>
            <person name="Kohler A."/>
            <person name="Kuo A."/>
            <person name="Nagy L.G."/>
            <person name="Floudas D."/>
            <person name="Copeland A."/>
            <person name="Barry K.W."/>
            <person name="Cichocki N."/>
            <person name="Veneault-Fourrey C."/>
            <person name="LaButti K."/>
            <person name="Lindquist E.A."/>
            <person name="Lipzen A."/>
            <person name="Lundell T."/>
            <person name="Morin E."/>
            <person name="Murat C."/>
            <person name="Riley R."/>
            <person name="Ohm R."/>
            <person name="Sun H."/>
            <person name="Tunlid A."/>
            <person name="Henrissat B."/>
            <person name="Grigoriev I.V."/>
            <person name="Hibbett D.S."/>
            <person name="Martin F."/>
        </authorList>
    </citation>
    <scope>NUCLEOTIDE SEQUENCE [LARGE SCALE GENOMIC DNA]</scope>
    <source>
        <strain evidence="3">Ve08.2h10</strain>
    </source>
</reference>
<gene>
    <name evidence="2" type="ORF">PAXRUDRAFT_19953</name>
</gene>
<dbReference type="InParanoid" id="A0A0D0CTM5"/>
<sequence>MAVIAINKILDEVQAKYLPGAKVPSLVITAEMQIFLIDQHPKSILKGKGVDPLECSGAVEAGGSKVKGKQAPDGKQGGKGGEKGKKNKEKKEKKTKRPAKGSNGGKESRAIGSEFGGSAAGGDSGFEGATEETRDQSQERKRKKQSQTQWCS</sequence>
<reference evidence="2 3" key="1">
    <citation type="submission" date="2014-04" db="EMBL/GenBank/DDBJ databases">
        <authorList>
            <consortium name="DOE Joint Genome Institute"/>
            <person name="Kuo A."/>
            <person name="Kohler A."/>
            <person name="Jargeat P."/>
            <person name="Nagy L.G."/>
            <person name="Floudas D."/>
            <person name="Copeland A."/>
            <person name="Barry K.W."/>
            <person name="Cichocki N."/>
            <person name="Veneault-Fourrey C."/>
            <person name="LaButti K."/>
            <person name="Lindquist E.A."/>
            <person name="Lipzen A."/>
            <person name="Lundell T."/>
            <person name="Morin E."/>
            <person name="Murat C."/>
            <person name="Sun H."/>
            <person name="Tunlid A."/>
            <person name="Henrissat B."/>
            <person name="Grigoriev I.V."/>
            <person name="Hibbett D.S."/>
            <person name="Martin F."/>
            <person name="Nordberg H.P."/>
            <person name="Cantor M.N."/>
            <person name="Hua S.X."/>
        </authorList>
    </citation>
    <scope>NUCLEOTIDE SEQUENCE [LARGE SCALE GENOMIC DNA]</scope>
    <source>
        <strain evidence="2 3">Ve08.2h10</strain>
    </source>
</reference>
<proteinExistence type="predicted"/>
<name>A0A0D0CTM5_9AGAM</name>
<dbReference type="HOGENOM" id="CLU_103856_0_0_1"/>
<organism evidence="2 3">
    <name type="scientific">Paxillus rubicundulus Ve08.2h10</name>
    <dbReference type="NCBI Taxonomy" id="930991"/>
    <lineage>
        <taxon>Eukaryota</taxon>
        <taxon>Fungi</taxon>
        <taxon>Dikarya</taxon>
        <taxon>Basidiomycota</taxon>
        <taxon>Agaricomycotina</taxon>
        <taxon>Agaricomycetes</taxon>
        <taxon>Agaricomycetidae</taxon>
        <taxon>Boletales</taxon>
        <taxon>Paxilineae</taxon>
        <taxon>Paxillaceae</taxon>
        <taxon>Paxillus</taxon>
    </lineage>
</organism>
<dbReference type="EMBL" id="KN828931">
    <property type="protein sequence ID" value="KIK74366.1"/>
    <property type="molecule type" value="Genomic_DNA"/>
</dbReference>
<evidence type="ECO:0000256" key="1">
    <source>
        <dbReference type="SAM" id="MobiDB-lite"/>
    </source>
</evidence>
<dbReference type="AlphaFoldDB" id="A0A0D0CTM5"/>